<evidence type="ECO:0000256" key="3">
    <source>
        <dbReference type="ARBA" id="ARBA00022679"/>
    </source>
</evidence>
<dbReference type="GO" id="GO:0016740">
    <property type="term" value="F:transferase activity"/>
    <property type="evidence" value="ECO:0007669"/>
    <property type="project" value="UniProtKB-KW"/>
</dbReference>
<evidence type="ECO:0000256" key="1">
    <source>
        <dbReference type="ARBA" id="ARBA00006962"/>
    </source>
</evidence>
<comment type="similarity">
    <text evidence="1">Belongs to the glycosyltransferase 28 family.</text>
</comment>
<evidence type="ECO:0000313" key="8">
    <source>
        <dbReference type="EMBL" id="BDM71237.1"/>
    </source>
</evidence>
<evidence type="ECO:0000256" key="4">
    <source>
        <dbReference type="ARBA" id="ARBA00023194"/>
    </source>
</evidence>
<dbReference type="InterPro" id="IPR010610">
    <property type="entry name" value="EryCIII-like_C"/>
</dbReference>
<evidence type="ECO:0000256" key="2">
    <source>
        <dbReference type="ARBA" id="ARBA00022676"/>
    </source>
</evidence>
<dbReference type="Pfam" id="PF06722">
    <property type="entry name" value="EryCIII-like_C"/>
    <property type="match status" value="1"/>
</dbReference>
<dbReference type="InterPro" id="IPR002213">
    <property type="entry name" value="UDP_glucos_trans"/>
</dbReference>
<evidence type="ECO:0000259" key="7">
    <source>
        <dbReference type="Pfam" id="PF21036"/>
    </source>
</evidence>
<dbReference type="NCBIfam" id="TIGR04516">
    <property type="entry name" value="glycosyl_450act"/>
    <property type="match status" value="1"/>
</dbReference>
<feature type="domain" description="Erythromycin biosynthesis protein CIII-like N-terminal" evidence="7">
    <location>
        <begin position="22"/>
        <end position="264"/>
    </location>
</feature>
<dbReference type="CDD" id="cd03784">
    <property type="entry name" value="GT1_Gtf-like"/>
    <property type="match status" value="1"/>
</dbReference>
<dbReference type="InterPro" id="IPR048284">
    <property type="entry name" value="EryCIII-like_N"/>
</dbReference>
<reference evidence="8" key="1">
    <citation type="submission" date="2022-06" db="EMBL/GenBank/DDBJ databases">
        <title>Complete genome sequence of Streptomyces nigrescens HEK616.</title>
        <authorList>
            <person name="Asamizu S."/>
            <person name="Onaka H."/>
        </authorList>
    </citation>
    <scope>NUCLEOTIDE SEQUENCE</scope>
    <source>
        <strain evidence="8">HEK616</strain>
    </source>
</reference>
<accession>A0ABM7ZXX4</accession>
<feature type="domain" description="Erythromycin biosynthesis protein CIII-like C-terminal" evidence="6">
    <location>
        <begin position="280"/>
        <end position="425"/>
    </location>
</feature>
<dbReference type="InterPro" id="IPR050426">
    <property type="entry name" value="Glycosyltransferase_28"/>
</dbReference>
<dbReference type="SUPFAM" id="SSF53756">
    <property type="entry name" value="UDP-Glycosyltransferase/glycogen phosphorylase"/>
    <property type="match status" value="1"/>
</dbReference>
<keyword evidence="3 8" id="KW-0808">Transferase</keyword>
<keyword evidence="2" id="KW-0328">Glycosyltransferase</keyword>
<proteinExistence type="inferred from homology"/>
<feature type="region of interest" description="Disordered" evidence="5">
    <location>
        <begin position="64"/>
        <end position="85"/>
    </location>
</feature>
<name>A0ABM7ZXX4_STRNI</name>
<dbReference type="Proteomes" id="UP001059597">
    <property type="component" value="Chromosome"/>
</dbReference>
<dbReference type="Gene3D" id="3.40.50.2000">
    <property type="entry name" value="Glycogen Phosphorylase B"/>
    <property type="match status" value="2"/>
</dbReference>
<organism evidence="8 9">
    <name type="scientific">Streptomyces nigrescens</name>
    <dbReference type="NCBI Taxonomy" id="1920"/>
    <lineage>
        <taxon>Bacteria</taxon>
        <taxon>Bacillati</taxon>
        <taxon>Actinomycetota</taxon>
        <taxon>Actinomycetes</taxon>
        <taxon>Kitasatosporales</taxon>
        <taxon>Streptomycetaceae</taxon>
        <taxon>Streptomyces</taxon>
    </lineage>
</organism>
<dbReference type="PANTHER" id="PTHR48050">
    <property type="entry name" value="STEROL 3-BETA-GLUCOSYLTRANSFERASE"/>
    <property type="match status" value="1"/>
</dbReference>
<keyword evidence="9" id="KW-1185">Reference proteome</keyword>
<dbReference type="Pfam" id="PF21036">
    <property type="entry name" value="EryCIII-like_N"/>
    <property type="match status" value="1"/>
</dbReference>
<sequence>MRVLFLTLPAKAHLYPQVPLAWALRAAGHEVCIAGNPDLTAEIARTGLTAVPVGAALDQAGMVERNQEREREQSALSGDGPDPEELLKWTELEPGALDHTALQGLFTVATTLVFRTYSPDRTLDELVAFAREWRPDLVIWDTLVLAGPVVAKAVGAAHARLLYGLDLIGHMREQYLHGLDARPLPLREDPVEEWLAPVLDRYDTAFSEDVVTGQWTIDPVPTSMRLPVDLPYLPMRHIPYNGRAVIPHWLTEPPERPRVCLTLGLSLREVLGGDRASVRTLLDAVADLDLEVVATLDAEQLSGVSRLPDNVRAFDFVPLNELLPSCSAIVHQGGFGQVQTALAHGVPQLSLPNGQWDTVPRAQQIQDSGVGLRAADVDHCEAGDLRQMLVRLVEEPAFARTAAAVRGEMLATPAPHDIVPVLERLSAEHRLPAGPA</sequence>
<dbReference type="PANTHER" id="PTHR48050:SF13">
    <property type="entry name" value="STEROL 3-BETA-GLUCOSYLTRANSFERASE UGT80A2"/>
    <property type="match status" value="1"/>
</dbReference>
<evidence type="ECO:0000256" key="5">
    <source>
        <dbReference type="SAM" id="MobiDB-lite"/>
    </source>
</evidence>
<protein>
    <submittedName>
        <fullName evidence="8">Glycosyl transferase</fullName>
    </submittedName>
</protein>
<evidence type="ECO:0000313" key="9">
    <source>
        <dbReference type="Proteomes" id="UP001059597"/>
    </source>
</evidence>
<keyword evidence="4" id="KW-0045">Antibiotic biosynthesis</keyword>
<dbReference type="InterPro" id="IPR030953">
    <property type="entry name" value="Glycosyl_450act"/>
</dbReference>
<dbReference type="EMBL" id="AP026073">
    <property type="protein sequence ID" value="BDM71237.1"/>
    <property type="molecule type" value="Genomic_DNA"/>
</dbReference>
<dbReference type="RefSeq" id="WP_261954858.1">
    <property type="nucleotide sequence ID" value="NZ_AP026073.1"/>
</dbReference>
<evidence type="ECO:0000259" key="6">
    <source>
        <dbReference type="Pfam" id="PF06722"/>
    </source>
</evidence>
<gene>
    <name evidence="8" type="ORF">HEK616_47240</name>
</gene>